<accession>A0ABU1ZS91</accession>
<keyword evidence="4" id="KW-1185">Reference proteome</keyword>
<dbReference type="PANTHER" id="PTHR30093">
    <property type="entry name" value="GENERAL SECRETION PATHWAY PROTEIN G"/>
    <property type="match status" value="1"/>
</dbReference>
<comment type="caution">
    <text evidence="3">The sequence shown here is derived from an EMBL/GenBank/DDBJ whole genome shotgun (WGS) entry which is preliminary data.</text>
</comment>
<dbReference type="PROSITE" id="PS00409">
    <property type="entry name" value="PROKAR_NTER_METHYL"/>
    <property type="match status" value="1"/>
</dbReference>
<sequence length="140" mass="15065">MNRLNKNGGFTLIELMVTVAIIGILSAIALPAYTQYIQRGYRGHAKTVLLNAAQFMERYKSINFKYVDGASNPPTLPSNLQVSPDQGAPRYNISVTADATSYTVTATPTGWTDGLCGNLTLTNLGDKGQTSGTTADCWNK</sequence>
<evidence type="ECO:0000313" key="4">
    <source>
        <dbReference type="Proteomes" id="UP001268089"/>
    </source>
</evidence>
<dbReference type="RefSeq" id="WP_310345711.1">
    <property type="nucleotide sequence ID" value="NZ_JAVDXO010000011.1"/>
</dbReference>
<gene>
    <name evidence="3" type="ORF">J2X15_003732</name>
</gene>
<dbReference type="Pfam" id="PF07963">
    <property type="entry name" value="N_methyl"/>
    <property type="match status" value="1"/>
</dbReference>
<proteinExistence type="predicted"/>
<dbReference type="EMBL" id="JAVDXO010000011">
    <property type="protein sequence ID" value="MDR7308420.1"/>
    <property type="molecule type" value="Genomic_DNA"/>
</dbReference>
<dbReference type="SUPFAM" id="SSF54523">
    <property type="entry name" value="Pili subunits"/>
    <property type="match status" value="1"/>
</dbReference>
<dbReference type="PANTHER" id="PTHR30093:SF47">
    <property type="entry name" value="TYPE IV PILUS NON-CORE MINOR PILIN PILE"/>
    <property type="match status" value="1"/>
</dbReference>
<keyword evidence="2" id="KW-1133">Transmembrane helix</keyword>
<protein>
    <submittedName>
        <fullName evidence="3">Type IV pilus assembly protein PilE</fullName>
    </submittedName>
</protein>
<dbReference type="InterPro" id="IPR045584">
    <property type="entry name" value="Pilin-like"/>
</dbReference>
<dbReference type="InterPro" id="IPR000983">
    <property type="entry name" value="Bac_GSPG_pilin"/>
</dbReference>
<keyword evidence="2" id="KW-0472">Membrane</keyword>
<dbReference type="Pfam" id="PF16732">
    <property type="entry name" value="ComP_DUS"/>
    <property type="match status" value="1"/>
</dbReference>
<dbReference type="Gene3D" id="3.30.700.10">
    <property type="entry name" value="Glycoprotein, Type 4 Pilin"/>
    <property type="match status" value="1"/>
</dbReference>
<keyword evidence="2" id="KW-0812">Transmembrane</keyword>
<feature type="transmembrane region" description="Helical" evidence="2">
    <location>
        <begin position="12"/>
        <end position="33"/>
    </location>
</feature>
<evidence type="ECO:0000256" key="1">
    <source>
        <dbReference type="ARBA" id="ARBA00022481"/>
    </source>
</evidence>
<dbReference type="Proteomes" id="UP001268089">
    <property type="component" value="Unassembled WGS sequence"/>
</dbReference>
<organism evidence="3 4">
    <name type="scientific">Rhodoferax saidenbachensis</name>
    <dbReference type="NCBI Taxonomy" id="1484693"/>
    <lineage>
        <taxon>Bacteria</taxon>
        <taxon>Pseudomonadati</taxon>
        <taxon>Pseudomonadota</taxon>
        <taxon>Betaproteobacteria</taxon>
        <taxon>Burkholderiales</taxon>
        <taxon>Comamonadaceae</taxon>
        <taxon>Rhodoferax</taxon>
    </lineage>
</organism>
<name>A0ABU1ZS91_9BURK</name>
<dbReference type="InterPro" id="IPR031982">
    <property type="entry name" value="PilE-like"/>
</dbReference>
<evidence type="ECO:0000313" key="3">
    <source>
        <dbReference type="EMBL" id="MDR7308420.1"/>
    </source>
</evidence>
<dbReference type="InterPro" id="IPR012902">
    <property type="entry name" value="N_methyl_site"/>
</dbReference>
<reference evidence="3 4" key="1">
    <citation type="submission" date="2023-07" db="EMBL/GenBank/DDBJ databases">
        <title>Sorghum-associated microbial communities from plants grown in Nebraska, USA.</title>
        <authorList>
            <person name="Schachtman D."/>
        </authorList>
    </citation>
    <scope>NUCLEOTIDE SEQUENCE [LARGE SCALE GENOMIC DNA]</scope>
    <source>
        <strain evidence="3 4">BE308</strain>
    </source>
</reference>
<evidence type="ECO:0000256" key="2">
    <source>
        <dbReference type="SAM" id="Phobius"/>
    </source>
</evidence>
<dbReference type="PRINTS" id="PR00813">
    <property type="entry name" value="BCTERIALGSPG"/>
</dbReference>
<dbReference type="NCBIfam" id="TIGR02532">
    <property type="entry name" value="IV_pilin_GFxxxE"/>
    <property type="match status" value="1"/>
</dbReference>
<keyword evidence="1" id="KW-0488">Methylation</keyword>